<dbReference type="InterPro" id="IPR011009">
    <property type="entry name" value="Kinase-like_dom_sf"/>
</dbReference>
<feature type="region of interest" description="Disordered" evidence="1">
    <location>
        <begin position="331"/>
        <end position="394"/>
    </location>
</feature>
<evidence type="ECO:0000259" key="2">
    <source>
        <dbReference type="SMART" id="SM00220"/>
    </source>
</evidence>
<comment type="caution">
    <text evidence="3">The sequence shown here is derived from an EMBL/GenBank/DDBJ whole genome shotgun (WGS) entry which is preliminary data.</text>
</comment>
<feature type="compositionally biased region" description="Low complexity" evidence="1">
    <location>
        <begin position="444"/>
        <end position="493"/>
    </location>
</feature>
<dbReference type="GO" id="GO:0004672">
    <property type="term" value="F:protein kinase activity"/>
    <property type="evidence" value="ECO:0007669"/>
    <property type="project" value="InterPro"/>
</dbReference>
<accession>A0A9W4N4A6</accession>
<feature type="compositionally biased region" description="Acidic residues" evidence="1">
    <location>
        <begin position="752"/>
        <end position="765"/>
    </location>
</feature>
<feature type="region of interest" description="Disordered" evidence="1">
    <location>
        <begin position="748"/>
        <end position="768"/>
    </location>
</feature>
<gene>
    <name evidence="3" type="ORF">PSALAMII_LOCUS663</name>
</gene>
<dbReference type="OrthoDB" id="4367311at2759"/>
<dbReference type="InterPro" id="IPR000719">
    <property type="entry name" value="Prot_kinase_dom"/>
</dbReference>
<dbReference type="Gene3D" id="1.10.510.10">
    <property type="entry name" value="Transferase(Phosphotransferase) domain 1"/>
    <property type="match status" value="1"/>
</dbReference>
<feature type="domain" description="Protein kinase" evidence="2">
    <location>
        <begin position="148"/>
        <end position="649"/>
    </location>
</feature>
<dbReference type="EMBL" id="CAJVPD010000025">
    <property type="protein sequence ID" value="CAG8248707.1"/>
    <property type="molecule type" value="Genomic_DNA"/>
</dbReference>
<feature type="compositionally biased region" description="Low complexity" evidence="1">
    <location>
        <begin position="507"/>
        <end position="516"/>
    </location>
</feature>
<organism evidence="3 4">
    <name type="scientific">Penicillium salamii</name>
    <dbReference type="NCBI Taxonomy" id="1612424"/>
    <lineage>
        <taxon>Eukaryota</taxon>
        <taxon>Fungi</taxon>
        <taxon>Dikarya</taxon>
        <taxon>Ascomycota</taxon>
        <taxon>Pezizomycotina</taxon>
        <taxon>Eurotiomycetes</taxon>
        <taxon>Eurotiomycetidae</taxon>
        <taxon>Eurotiales</taxon>
        <taxon>Aspergillaceae</taxon>
        <taxon>Penicillium</taxon>
    </lineage>
</organism>
<evidence type="ECO:0000313" key="4">
    <source>
        <dbReference type="Proteomes" id="UP001152592"/>
    </source>
</evidence>
<proteinExistence type="predicted"/>
<protein>
    <recommendedName>
        <fullName evidence="2">Protein kinase domain-containing protein</fullName>
    </recommendedName>
</protein>
<evidence type="ECO:0000313" key="3">
    <source>
        <dbReference type="EMBL" id="CAG8248707.1"/>
    </source>
</evidence>
<dbReference type="Proteomes" id="UP001152592">
    <property type="component" value="Unassembled WGS sequence"/>
</dbReference>
<dbReference type="Pfam" id="PF00069">
    <property type="entry name" value="Pkinase"/>
    <property type="match status" value="1"/>
</dbReference>
<feature type="compositionally biased region" description="Acidic residues" evidence="1">
    <location>
        <begin position="715"/>
        <end position="725"/>
    </location>
</feature>
<dbReference type="SMART" id="SM00220">
    <property type="entry name" value="S_TKc"/>
    <property type="match status" value="1"/>
</dbReference>
<name>A0A9W4N4A6_9EURO</name>
<reference evidence="3" key="1">
    <citation type="submission" date="2021-07" db="EMBL/GenBank/DDBJ databases">
        <authorList>
            <person name="Branca A.L. A."/>
        </authorList>
    </citation>
    <scope>NUCLEOTIDE SEQUENCE</scope>
</reference>
<feature type="compositionally biased region" description="Low complexity" evidence="1">
    <location>
        <begin position="524"/>
        <end position="536"/>
    </location>
</feature>
<feature type="region of interest" description="Disordered" evidence="1">
    <location>
        <begin position="406"/>
        <end position="493"/>
    </location>
</feature>
<evidence type="ECO:0000256" key="1">
    <source>
        <dbReference type="SAM" id="MobiDB-lite"/>
    </source>
</evidence>
<feature type="compositionally biased region" description="Low complexity" evidence="1">
    <location>
        <begin position="406"/>
        <end position="419"/>
    </location>
</feature>
<feature type="region of interest" description="Disordered" evidence="1">
    <location>
        <begin position="706"/>
        <end position="725"/>
    </location>
</feature>
<sequence>MVSAMAHLQEQTSLWWPEERIKATLNAKYIVSRLQPENIPRLFELPDWGEGLTSETYMEWILLKAGRVFLILDAIGIPDRIFALVNESCDDDDLPIAEHSIDLLHLSPYGEDLALDTRFFHAQWRYLVRGIAEGEHVVYTENEGVPVEAVRTNTGSGVHGRDDTVDRVVLAGSRCRVYMRTQVQVGGAPHFFSADEVLAEIRKLRKLSHEHLISVYGSYLKEDNVCILFTGATAERSLHSFLADEPLPFKRLLKEQRRQILITWPHCLASAVSWLHARGHSHGAIRPSNIFIDADFHICLGQFQALDSLLAPPHVNDLEAYNYSAPERWTRAPAPIAPPKPQPVQTIQASGGRTKRRQKPARLALAPLSESPRSSPDHTRPDSAASKGTVIRIGLPGSPSRFSIAFSSSSSSTASTVSSGCRNTTTPDTKKHRISSLWSRRNAPPSINSSSSCTSTSTSTSKSTSIPSPSSLHPQSPLSPTNTNTNSLSPNTIPLRHSISAQSLTSFSSFRSRSTPTPSPGPVPESQIPTPQPSTSPADLFSLAAITLDILTTLHKRSLQSFATHRSARNRSAGRGGGIADASFHLPRNAVQVQSWIALLEGDALKRCRRDRRSDAVFWAVPRILIAVRAMLDCEAGKRPLARRVRRCFASAVERGGGKGVLGLHCVKKGVEKVVKGVDGDGDRSGDVGLSVVPSESASEFDFGFGDASGSESHVEDDEHVDEESNVDDYIQEEDEEVVVDMGVQDDGVQTESEDEHYESEYESEPDIRVQQDSPQIYLPELDVNITGIEGLTFNDFNR</sequence>
<dbReference type="SUPFAM" id="SSF56112">
    <property type="entry name" value="Protein kinase-like (PK-like)"/>
    <property type="match status" value="1"/>
</dbReference>
<dbReference type="AlphaFoldDB" id="A0A9W4N4A6"/>
<feature type="region of interest" description="Disordered" evidence="1">
    <location>
        <begin position="507"/>
        <end position="536"/>
    </location>
</feature>
<dbReference type="GO" id="GO:0005524">
    <property type="term" value="F:ATP binding"/>
    <property type="evidence" value="ECO:0007669"/>
    <property type="project" value="InterPro"/>
</dbReference>